<dbReference type="InterPro" id="IPR052469">
    <property type="entry name" value="MEIOB"/>
</dbReference>
<proteinExistence type="predicted"/>
<dbReference type="HOGENOM" id="CLU_2087242_0_0_1"/>
<dbReference type="GO" id="GO:0008310">
    <property type="term" value="F:single-stranded DNA 3'-5' DNA exonuclease activity"/>
    <property type="evidence" value="ECO:0000318"/>
    <property type="project" value="GO_Central"/>
</dbReference>
<dbReference type="AlphaFoldDB" id="E9H2X0"/>
<dbReference type="InParanoid" id="E9H2X0"/>
<organism evidence="1 2">
    <name type="scientific">Daphnia pulex</name>
    <name type="common">Water flea</name>
    <dbReference type="NCBI Taxonomy" id="6669"/>
    <lineage>
        <taxon>Eukaryota</taxon>
        <taxon>Metazoa</taxon>
        <taxon>Ecdysozoa</taxon>
        <taxon>Arthropoda</taxon>
        <taxon>Crustacea</taxon>
        <taxon>Branchiopoda</taxon>
        <taxon>Diplostraca</taxon>
        <taxon>Cladocera</taxon>
        <taxon>Anomopoda</taxon>
        <taxon>Daphniidae</taxon>
        <taxon>Daphnia</taxon>
    </lineage>
</organism>
<accession>E9H2X0</accession>
<dbReference type="GO" id="GO:0000712">
    <property type="term" value="P:resolution of meiotic recombination intermediates"/>
    <property type="evidence" value="ECO:0000318"/>
    <property type="project" value="GO_Central"/>
</dbReference>
<evidence type="ECO:0000313" key="1">
    <source>
        <dbReference type="EMBL" id="EFX73940.1"/>
    </source>
</evidence>
<dbReference type="GO" id="GO:0003697">
    <property type="term" value="F:single-stranded DNA binding"/>
    <property type="evidence" value="ECO:0000318"/>
    <property type="project" value="GO_Central"/>
</dbReference>
<dbReference type="EMBL" id="GL732587">
    <property type="protein sequence ID" value="EFX73940.1"/>
    <property type="molecule type" value="Genomic_DNA"/>
</dbReference>
<name>E9H2X0_DAPPU</name>
<dbReference type="KEGG" id="dpx:DAPPUDRAFT_252532"/>
<dbReference type="Proteomes" id="UP000000305">
    <property type="component" value="Unassembled WGS sequence"/>
</dbReference>
<dbReference type="PANTHER" id="PTHR21166">
    <property type="entry name" value="CELL DIVISION CONTROL PROTEIN 24 OB DOMAIN-CONTAINING PROTEIN-RELATED"/>
    <property type="match status" value="1"/>
</dbReference>
<protein>
    <submittedName>
        <fullName evidence="1">Uncharacterized protein</fullName>
    </submittedName>
</protein>
<evidence type="ECO:0000313" key="2">
    <source>
        <dbReference type="Proteomes" id="UP000000305"/>
    </source>
</evidence>
<reference evidence="1 2" key="1">
    <citation type="journal article" date="2011" name="Science">
        <title>The ecoresponsive genome of Daphnia pulex.</title>
        <authorList>
            <person name="Colbourne J.K."/>
            <person name="Pfrender M.E."/>
            <person name="Gilbert D."/>
            <person name="Thomas W.K."/>
            <person name="Tucker A."/>
            <person name="Oakley T.H."/>
            <person name="Tokishita S."/>
            <person name="Aerts A."/>
            <person name="Arnold G.J."/>
            <person name="Basu M.K."/>
            <person name="Bauer D.J."/>
            <person name="Caceres C.E."/>
            <person name="Carmel L."/>
            <person name="Casola C."/>
            <person name="Choi J.H."/>
            <person name="Detter J.C."/>
            <person name="Dong Q."/>
            <person name="Dusheyko S."/>
            <person name="Eads B.D."/>
            <person name="Frohlich T."/>
            <person name="Geiler-Samerotte K.A."/>
            <person name="Gerlach D."/>
            <person name="Hatcher P."/>
            <person name="Jogdeo S."/>
            <person name="Krijgsveld J."/>
            <person name="Kriventseva E.V."/>
            <person name="Kultz D."/>
            <person name="Laforsch C."/>
            <person name="Lindquist E."/>
            <person name="Lopez J."/>
            <person name="Manak J.R."/>
            <person name="Muller J."/>
            <person name="Pangilinan J."/>
            <person name="Patwardhan R.P."/>
            <person name="Pitluck S."/>
            <person name="Pritham E.J."/>
            <person name="Rechtsteiner A."/>
            <person name="Rho M."/>
            <person name="Rogozin I.B."/>
            <person name="Sakarya O."/>
            <person name="Salamov A."/>
            <person name="Schaack S."/>
            <person name="Shapiro H."/>
            <person name="Shiga Y."/>
            <person name="Skalitzky C."/>
            <person name="Smith Z."/>
            <person name="Souvorov A."/>
            <person name="Sung W."/>
            <person name="Tang Z."/>
            <person name="Tsuchiya D."/>
            <person name="Tu H."/>
            <person name="Vos H."/>
            <person name="Wang M."/>
            <person name="Wolf Y.I."/>
            <person name="Yamagata H."/>
            <person name="Yamada T."/>
            <person name="Ye Y."/>
            <person name="Shaw J.R."/>
            <person name="Andrews J."/>
            <person name="Crease T.J."/>
            <person name="Tang H."/>
            <person name="Lucas S.M."/>
            <person name="Robertson H.M."/>
            <person name="Bork P."/>
            <person name="Koonin E.V."/>
            <person name="Zdobnov E.M."/>
            <person name="Grigoriev I.V."/>
            <person name="Lynch M."/>
            <person name="Boore J.L."/>
        </authorList>
    </citation>
    <scope>NUCLEOTIDE SEQUENCE [LARGE SCALE GENOMIC DNA]</scope>
</reference>
<gene>
    <name evidence="1" type="ORF">DAPPUDRAFT_252532</name>
</gene>
<dbReference type="PANTHER" id="PTHR21166:SF2">
    <property type="entry name" value="CELL DIVISION CONTROL PROTEIN 24 OB DOMAIN-CONTAINING PROTEIN-RELATED"/>
    <property type="match status" value="1"/>
</dbReference>
<sequence length="117" mass="12380">MANVASLTSKRGGNRGSVTRFIAKISDIIANVAMDRDRKIRELNKKLGDLHDKIKVVEIAEVAADAAAAAAAAAVANPNPSAATNTPTINVTTATDLSHLPKFNLQHPHVERLLGCF</sequence>
<keyword evidence="2" id="KW-1185">Reference proteome</keyword>